<keyword evidence="3 9" id="KW-0813">Transport</keyword>
<protein>
    <submittedName>
        <fullName evidence="11">Carbohydrate ABC transporter membrane protein 2 (CUT1 family)</fullName>
    </submittedName>
</protein>
<name>A0A9X8Y7I1_9FIRM</name>
<dbReference type="Gene3D" id="1.10.3720.10">
    <property type="entry name" value="MetI-like"/>
    <property type="match status" value="1"/>
</dbReference>
<evidence type="ECO:0000259" key="10">
    <source>
        <dbReference type="PROSITE" id="PS50928"/>
    </source>
</evidence>
<dbReference type="PROSITE" id="PS50928">
    <property type="entry name" value="ABC_TM1"/>
    <property type="match status" value="1"/>
</dbReference>
<dbReference type="InterPro" id="IPR050901">
    <property type="entry name" value="BP-dep_ABC_trans_perm"/>
</dbReference>
<proteinExistence type="inferred from homology"/>
<evidence type="ECO:0000256" key="6">
    <source>
        <dbReference type="ARBA" id="ARBA00022692"/>
    </source>
</evidence>
<evidence type="ECO:0000256" key="9">
    <source>
        <dbReference type="RuleBase" id="RU363032"/>
    </source>
</evidence>
<accession>A0A9X8Y7I1</accession>
<evidence type="ECO:0000256" key="3">
    <source>
        <dbReference type="ARBA" id="ARBA00022448"/>
    </source>
</evidence>
<dbReference type="PANTHER" id="PTHR32243:SF50">
    <property type="entry name" value="MALTOSE_MALTODEXTRIN TRANSPORT SYSTEM PERMEASE PROTEIN MALG"/>
    <property type="match status" value="1"/>
</dbReference>
<reference evidence="11 12" key="1">
    <citation type="submission" date="2019-03" db="EMBL/GenBank/DDBJ databases">
        <title>Genomic Encyclopedia of Type Strains, Phase IV (KMG-IV): sequencing the most valuable type-strain genomes for metagenomic binning, comparative biology and taxonomic classification.</title>
        <authorList>
            <person name="Goeker M."/>
        </authorList>
    </citation>
    <scope>NUCLEOTIDE SEQUENCE [LARGE SCALE GENOMIC DNA]</scope>
    <source>
        <strain evidence="11 12">DSM 100433</strain>
    </source>
</reference>
<dbReference type="PANTHER" id="PTHR32243">
    <property type="entry name" value="MALTOSE TRANSPORT SYSTEM PERMEASE-RELATED"/>
    <property type="match status" value="1"/>
</dbReference>
<dbReference type="Pfam" id="PF00528">
    <property type="entry name" value="BPD_transp_1"/>
    <property type="match status" value="1"/>
</dbReference>
<feature type="transmembrane region" description="Helical" evidence="9">
    <location>
        <begin position="151"/>
        <end position="173"/>
    </location>
</feature>
<feature type="transmembrane region" description="Helical" evidence="9">
    <location>
        <begin position="87"/>
        <end position="106"/>
    </location>
</feature>
<feature type="transmembrane region" description="Helical" evidence="9">
    <location>
        <begin position="254"/>
        <end position="272"/>
    </location>
</feature>
<evidence type="ECO:0000256" key="2">
    <source>
        <dbReference type="ARBA" id="ARBA00009047"/>
    </source>
</evidence>
<evidence type="ECO:0000256" key="4">
    <source>
        <dbReference type="ARBA" id="ARBA00022475"/>
    </source>
</evidence>
<keyword evidence="4" id="KW-1003">Cell membrane</keyword>
<evidence type="ECO:0000256" key="8">
    <source>
        <dbReference type="ARBA" id="ARBA00023136"/>
    </source>
</evidence>
<dbReference type="AlphaFoldDB" id="A0A9X8Y7I1"/>
<feature type="transmembrane region" description="Helical" evidence="9">
    <location>
        <begin position="194"/>
        <end position="219"/>
    </location>
</feature>
<dbReference type="GO" id="GO:0055085">
    <property type="term" value="P:transmembrane transport"/>
    <property type="evidence" value="ECO:0007669"/>
    <property type="project" value="InterPro"/>
</dbReference>
<keyword evidence="12" id="KW-1185">Reference proteome</keyword>
<keyword evidence="6 9" id="KW-0812">Transmembrane</keyword>
<dbReference type="EMBL" id="SLUK01000011">
    <property type="protein sequence ID" value="TCL42311.1"/>
    <property type="molecule type" value="Genomic_DNA"/>
</dbReference>
<dbReference type="Proteomes" id="UP000294682">
    <property type="component" value="Unassembled WGS sequence"/>
</dbReference>
<comment type="similarity">
    <text evidence="2">Belongs to the binding-protein-dependent transport system permease family. MalFG subfamily.</text>
</comment>
<keyword evidence="5" id="KW-0762">Sugar transport</keyword>
<dbReference type="GO" id="GO:0005886">
    <property type="term" value="C:plasma membrane"/>
    <property type="evidence" value="ECO:0007669"/>
    <property type="project" value="UniProtKB-SubCell"/>
</dbReference>
<keyword evidence="8 9" id="KW-0472">Membrane</keyword>
<feature type="transmembrane region" description="Helical" evidence="9">
    <location>
        <begin position="7"/>
        <end position="29"/>
    </location>
</feature>
<evidence type="ECO:0000256" key="1">
    <source>
        <dbReference type="ARBA" id="ARBA00004651"/>
    </source>
</evidence>
<comment type="subcellular location">
    <subcellularLocation>
        <location evidence="1 9">Cell membrane</location>
        <topology evidence="1 9">Multi-pass membrane protein</topology>
    </subcellularLocation>
</comment>
<comment type="caution">
    <text evidence="11">The sequence shown here is derived from an EMBL/GenBank/DDBJ whole genome shotgun (WGS) entry which is preliminary data.</text>
</comment>
<evidence type="ECO:0000313" key="11">
    <source>
        <dbReference type="EMBL" id="TCL42311.1"/>
    </source>
</evidence>
<dbReference type="InterPro" id="IPR000515">
    <property type="entry name" value="MetI-like"/>
</dbReference>
<evidence type="ECO:0000313" key="12">
    <source>
        <dbReference type="Proteomes" id="UP000294682"/>
    </source>
</evidence>
<organism evidence="11 12">
    <name type="scientific">Harryflintia acetispora</name>
    <dbReference type="NCBI Taxonomy" id="1849041"/>
    <lineage>
        <taxon>Bacteria</taxon>
        <taxon>Bacillati</taxon>
        <taxon>Bacillota</taxon>
        <taxon>Clostridia</taxon>
        <taxon>Eubacteriales</taxon>
        <taxon>Oscillospiraceae</taxon>
        <taxon>Harryflintia</taxon>
    </lineage>
</organism>
<dbReference type="InterPro" id="IPR035906">
    <property type="entry name" value="MetI-like_sf"/>
</dbReference>
<dbReference type="CDD" id="cd06261">
    <property type="entry name" value="TM_PBP2"/>
    <property type="match status" value="1"/>
</dbReference>
<keyword evidence="7 9" id="KW-1133">Transmembrane helix</keyword>
<sequence length="287" mass="32069">MKRRLKNLLLMGLILIFVVVAIFPVYYMIVTSFKTQSEVYSIRPSLIPFVDYQPTLEAWRMAFGFNKQASGVSGQIFSATRNSLTDALFGALLSVLMGSAVAYGLTRFSYGRIKNENISFFILAQRMFPPVALAMPYYVLFLRAGMTDKNLTMVLVYAAMNIPLVTWMLSDFFKDVPVEIEEAAMVDGMSRIGIFFQIVVPMVVPGIFVAFLFSFAFSWNEFLYALTLTFNKAKTLPFQIAGMVSHSGPRYAEIAAQATYVMIPMLVIEIAANKYIVRGLSAGALKS</sequence>
<evidence type="ECO:0000256" key="7">
    <source>
        <dbReference type="ARBA" id="ARBA00022989"/>
    </source>
</evidence>
<dbReference type="RefSeq" id="WP_132085055.1">
    <property type="nucleotide sequence ID" value="NZ_JADNAH010000038.1"/>
</dbReference>
<feature type="transmembrane region" description="Helical" evidence="9">
    <location>
        <begin position="118"/>
        <end position="139"/>
    </location>
</feature>
<gene>
    <name evidence="11" type="ORF">EDD78_11177</name>
</gene>
<feature type="domain" description="ABC transmembrane type-1" evidence="10">
    <location>
        <begin position="80"/>
        <end position="272"/>
    </location>
</feature>
<dbReference type="SUPFAM" id="SSF161098">
    <property type="entry name" value="MetI-like"/>
    <property type="match status" value="1"/>
</dbReference>
<evidence type="ECO:0000256" key="5">
    <source>
        <dbReference type="ARBA" id="ARBA00022597"/>
    </source>
</evidence>